<dbReference type="Gene3D" id="3.40.50.300">
    <property type="entry name" value="P-loop containing nucleotide triphosphate hydrolases"/>
    <property type="match status" value="3"/>
</dbReference>
<feature type="coiled-coil region" evidence="6">
    <location>
        <begin position="26"/>
        <end position="60"/>
    </location>
</feature>
<dbReference type="InterPro" id="IPR027417">
    <property type="entry name" value="P-loop_NTPase"/>
</dbReference>
<evidence type="ECO:0000256" key="2">
    <source>
        <dbReference type="ARBA" id="ARBA00022801"/>
    </source>
</evidence>
<evidence type="ECO:0000313" key="10">
    <source>
        <dbReference type="Proteomes" id="UP001451571"/>
    </source>
</evidence>
<keyword evidence="4 5" id="KW-0067">ATP-binding</keyword>
<dbReference type="InterPro" id="IPR000212">
    <property type="entry name" value="DNA_helicase_UvrD/REP"/>
</dbReference>
<keyword evidence="3 5" id="KW-0347">Helicase</keyword>
<evidence type="ECO:0000313" key="9">
    <source>
        <dbReference type="EMBL" id="XAH73858.1"/>
    </source>
</evidence>
<keyword evidence="9" id="KW-0540">Nuclease</keyword>
<dbReference type="Proteomes" id="UP001451571">
    <property type="component" value="Chromosome"/>
</dbReference>
<keyword evidence="6" id="KW-0175">Coiled coil</keyword>
<dbReference type="PROSITE" id="PS51198">
    <property type="entry name" value="UVRD_HELICASE_ATP_BIND"/>
    <property type="match status" value="1"/>
</dbReference>
<dbReference type="SUPFAM" id="SSF74650">
    <property type="entry name" value="Galactose mutarotase-like"/>
    <property type="match status" value="1"/>
</dbReference>
<evidence type="ECO:0000256" key="4">
    <source>
        <dbReference type="ARBA" id="ARBA00022840"/>
    </source>
</evidence>
<dbReference type="InterPro" id="IPR027785">
    <property type="entry name" value="UvrD-like_helicase_C"/>
</dbReference>
<reference evidence="9 10" key="1">
    <citation type="submission" date="2024-02" db="EMBL/GenBank/DDBJ databases">
        <title>Bacterial strain from lacustrine sediment.</title>
        <authorList>
            <person name="Petit C."/>
            <person name="Fadhlaoui K."/>
        </authorList>
    </citation>
    <scope>NUCLEOTIDE SEQUENCE [LARGE SCALE GENOMIC DNA]</scope>
    <source>
        <strain evidence="9 10">IPX-CK</strain>
    </source>
</reference>
<feature type="binding site" evidence="5">
    <location>
        <begin position="223"/>
        <end position="230"/>
    </location>
    <ligand>
        <name>ATP</name>
        <dbReference type="ChEBI" id="CHEBI:30616"/>
    </ligand>
</feature>
<dbReference type="SUPFAM" id="SSF52540">
    <property type="entry name" value="P-loop containing nucleoside triphosphate hydrolases"/>
    <property type="match status" value="1"/>
</dbReference>
<keyword evidence="10" id="KW-1185">Reference proteome</keyword>
<dbReference type="Pfam" id="PF00580">
    <property type="entry name" value="UvrD-helicase"/>
    <property type="match status" value="1"/>
</dbReference>
<evidence type="ECO:0000256" key="6">
    <source>
        <dbReference type="SAM" id="Coils"/>
    </source>
</evidence>
<proteinExistence type="predicted"/>
<accession>A0ABZ3EWW3</accession>
<feature type="region of interest" description="Disordered" evidence="7">
    <location>
        <begin position="761"/>
        <end position="789"/>
    </location>
</feature>
<keyword evidence="9" id="KW-0269">Exonuclease</keyword>
<sequence>MNQKGRTKRLPGVTLEEETKMLSDIIAIADENLNRTKAVVQNLADELHELKEVYDVEDKEGLALWFNTDARFQQVRQELLRMERSRKKPYFGRIDFRDRNLLKQECYYIGKSAISKEAADLIVIDWRAPIASVYYEKSLGVCTYSVKGEGAFEIDLSRKRTYEIENDRLKDFFDSDVVANDELLTKYLARNKRAVLSEIIATIQQEQNEIIRKKPQHNVIVQGGAGSGKTTVAMHRISYILYNYDLEFKPKDFYIIGSNRILLNYITGILPDLDVYGASQMTMEQLFIRLLYEDWDEQKFTLKSLDKGDKTACVKGSFSWFHDLEDFCERYEWNYIPREDIFAEKTRHLLMSRAMIEKLLKEFHFLSLPDKLDKLTEHLMAKVENEIYGKYHTYPLEEQKALLRYYQTYFGKREWKGSIFELYGDFLREQNVKRNMNLLSGTEFDLYDLAALSYLYKRIKETEVIQEASHVVIDEAQDFGMMVYGALKYCLSKCTYTIMGDVSQNIYFDYGLTDWEELRSLMLPGEFDYFGILKKSYRNTVEISNFAINILQHGNFPIYPVEPIIRHGSEVRTTRCEDEGQLVLETVGTILQWQEKEYETIAVICRDEEEAVKVSEKLRKRVAIRDFNSETEEFGSGVMVLPIEYAKGLEFDAVLLFNADDKNYPAEDGFAKLLYVAATRALHEMVVLYSGRLTDLIGAPVSEEKKLKYLKEQPKPIAPSQFESQPKTKKELELELALDGKREMELRNRIGPRRIVVQNSGNEKSSENIQAKAPARIRQKVREESGSGDMVRKAVVRKAAIGRTGVGEFGGMPGTTSLRPPGHSNINLSVRWVTGNKSYLELTNACGVLRLTPITQDTIRVSFARETLEKLADIPKEIVTQPSPVWNFKESRDRVELMTGKLLLRIDKKTGAISFCTAKEKQLLSESIRLPRQIEKLPGNQTWTYFNWTSKEILKARGGSDNEWLDLKDTARYISFGAESERPACIISNNGYQILIPAGRRVMCCTLPVYGSYLYTEGEKQIDYFFRTAL</sequence>
<evidence type="ECO:0000256" key="5">
    <source>
        <dbReference type="PROSITE-ProRule" id="PRU00560"/>
    </source>
</evidence>
<dbReference type="EMBL" id="CP146256">
    <property type="protein sequence ID" value="XAH73858.1"/>
    <property type="molecule type" value="Genomic_DNA"/>
</dbReference>
<evidence type="ECO:0000256" key="1">
    <source>
        <dbReference type="ARBA" id="ARBA00022741"/>
    </source>
</evidence>
<organism evidence="9 10">
    <name type="scientific">Kineothrix sedimenti</name>
    <dbReference type="NCBI Taxonomy" id="3123317"/>
    <lineage>
        <taxon>Bacteria</taxon>
        <taxon>Bacillati</taxon>
        <taxon>Bacillota</taxon>
        <taxon>Clostridia</taxon>
        <taxon>Lachnospirales</taxon>
        <taxon>Lachnospiraceae</taxon>
        <taxon>Kineothrix</taxon>
    </lineage>
</organism>
<evidence type="ECO:0000256" key="7">
    <source>
        <dbReference type="SAM" id="MobiDB-lite"/>
    </source>
</evidence>
<evidence type="ECO:0000259" key="8">
    <source>
        <dbReference type="PROSITE" id="PS51198"/>
    </source>
</evidence>
<dbReference type="Pfam" id="PF13538">
    <property type="entry name" value="UvrD_C_2"/>
    <property type="match status" value="1"/>
</dbReference>
<dbReference type="GO" id="GO:0004527">
    <property type="term" value="F:exonuclease activity"/>
    <property type="evidence" value="ECO:0007669"/>
    <property type="project" value="UniProtKB-KW"/>
</dbReference>
<name>A0ABZ3EWW3_9FIRM</name>
<dbReference type="InterPro" id="IPR014016">
    <property type="entry name" value="UvrD-like_ATP-bd"/>
</dbReference>
<keyword evidence="2 5" id="KW-0378">Hydrolase</keyword>
<dbReference type="Gene3D" id="2.60.40.1760">
    <property type="entry name" value="glycosyl hydrolase (family 31)"/>
    <property type="match status" value="1"/>
</dbReference>
<dbReference type="PANTHER" id="PTHR11070:SF17">
    <property type="entry name" value="DNA HELICASE IV"/>
    <property type="match status" value="1"/>
</dbReference>
<dbReference type="InterPro" id="IPR011013">
    <property type="entry name" value="Gal_mutarotase_sf_dom"/>
</dbReference>
<gene>
    <name evidence="9" type="ORF">V6984_20510</name>
</gene>
<dbReference type="PANTHER" id="PTHR11070">
    <property type="entry name" value="UVRD / RECB / PCRA DNA HELICASE FAMILY MEMBER"/>
    <property type="match status" value="1"/>
</dbReference>
<feature type="domain" description="UvrD-like helicase ATP-binding" evidence="8">
    <location>
        <begin position="202"/>
        <end position="540"/>
    </location>
</feature>
<evidence type="ECO:0000256" key="3">
    <source>
        <dbReference type="ARBA" id="ARBA00022806"/>
    </source>
</evidence>
<dbReference type="RefSeq" id="WP_342757459.1">
    <property type="nucleotide sequence ID" value="NZ_CP146256.1"/>
</dbReference>
<protein>
    <submittedName>
        <fullName evidence="9">3'-5' exonuclease</fullName>
    </submittedName>
</protein>
<keyword evidence="1 5" id="KW-0547">Nucleotide-binding</keyword>